<reference evidence="7" key="1">
    <citation type="submission" date="2020-06" db="EMBL/GenBank/DDBJ databases">
        <authorList>
            <person name="Li T."/>
            <person name="Hu X."/>
            <person name="Zhang T."/>
            <person name="Song X."/>
            <person name="Zhang H."/>
            <person name="Dai N."/>
            <person name="Sheng W."/>
            <person name="Hou X."/>
            <person name="Wei L."/>
        </authorList>
    </citation>
    <scope>NUCLEOTIDE SEQUENCE</scope>
    <source>
        <strain evidence="7">K16</strain>
        <tissue evidence="7">Leaf</tissue>
    </source>
</reference>
<evidence type="ECO:0000256" key="2">
    <source>
        <dbReference type="ARBA" id="ARBA00023125"/>
    </source>
</evidence>
<comment type="caution">
    <text evidence="7">The sequence shown here is derived from an EMBL/GenBank/DDBJ whole genome shotgun (WGS) entry which is preliminary data.</text>
</comment>
<keyword evidence="2" id="KW-0238">DNA-binding</keyword>
<dbReference type="PANTHER" id="PTHR31719:SF164">
    <property type="entry name" value="NAC DOMAIN-CONTAINING PROTEIN"/>
    <property type="match status" value="1"/>
</dbReference>
<dbReference type="PROSITE" id="PS51005">
    <property type="entry name" value="NAC"/>
    <property type="match status" value="1"/>
</dbReference>
<organism evidence="7 8">
    <name type="scientific">Sesamum angolense</name>
    <dbReference type="NCBI Taxonomy" id="2727404"/>
    <lineage>
        <taxon>Eukaryota</taxon>
        <taxon>Viridiplantae</taxon>
        <taxon>Streptophyta</taxon>
        <taxon>Embryophyta</taxon>
        <taxon>Tracheophyta</taxon>
        <taxon>Spermatophyta</taxon>
        <taxon>Magnoliopsida</taxon>
        <taxon>eudicotyledons</taxon>
        <taxon>Gunneridae</taxon>
        <taxon>Pentapetalae</taxon>
        <taxon>asterids</taxon>
        <taxon>lamiids</taxon>
        <taxon>Lamiales</taxon>
        <taxon>Pedaliaceae</taxon>
        <taxon>Sesamum</taxon>
    </lineage>
</organism>
<dbReference type="AlphaFoldDB" id="A0AAE1WLK7"/>
<evidence type="ECO:0000256" key="1">
    <source>
        <dbReference type="ARBA" id="ARBA00023015"/>
    </source>
</evidence>
<sequence length="456" mass="51247">MMKETLIIPPGFHFAPTDQELITFYLSRMAMGLQLPWNPILEKTMYGENANPWDVFADVQWDTSVVTREDKESKNVKRVIYVFTKLSKVCGKTRIARTAGSGTWDGQTGARKIYNKCGQVIGQMKMFTFISKTPDDGRKQHDHWIMHEYSLAGVSLNCELKYKDYVICRITRSSKEKSPQQPILRSIPGESSSSCREDDSLNHNELGKKRSAEQHQEVACQKKQKVESRSELEGRSTYLPMPVDGCLIPQHDQTDGRECSYREDEFLLDLLLDYKDGDGSLLDILSGDQDVPGTLFDPSVLQSPDENYIASTLADDGGASLQQPPSLIDECLMSQHDQTEGRQCHQEDKTLLDHLLEYEDGDGSLLDILLDDHDAPGTLFDLSVLQSPDDNYIASTLADDGGASLQQPSSLIDECLMPQHDRTEGRQCIEDESLLDHLLKYEDGDGSLLDILSVER</sequence>
<feature type="compositionally biased region" description="Polar residues" evidence="5">
    <location>
        <begin position="179"/>
        <end position="194"/>
    </location>
</feature>
<dbReference type="EMBL" id="JACGWL010000009">
    <property type="protein sequence ID" value="KAK4395535.1"/>
    <property type="molecule type" value="Genomic_DNA"/>
</dbReference>
<evidence type="ECO:0000313" key="7">
    <source>
        <dbReference type="EMBL" id="KAK4395535.1"/>
    </source>
</evidence>
<dbReference type="Pfam" id="PF02365">
    <property type="entry name" value="NAM"/>
    <property type="match status" value="1"/>
</dbReference>
<evidence type="ECO:0000313" key="8">
    <source>
        <dbReference type="Proteomes" id="UP001289374"/>
    </source>
</evidence>
<evidence type="ECO:0000259" key="6">
    <source>
        <dbReference type="PROSITE" id="PS51005"/>
    </source>
</evidence>
<evidence type="ECO:0000256" key="3">
    <source>
        <dbReference type="ARBA" id="ARBA00023163"/>
    </source>
</evidence>
<feature type="compositionally biased region" description="Basic and acidic residues" evidence="5">
    <location>
        <begin position="224"/>
        <end position="234"/>
    </location>
</feature>
<evidence type="ECO:0000256" key="5">
    <source>
        <dbReference type="SAM" id="MobiDB-lite"/>
    </source>
</evidence>
<dbReference type="Gene3D" id="2.170.150.80">
    <property type="entry name" value="NAC domain"/>
    <property type="match status" value="1"/>
</dbReference>
<keyword evidence="3" id="KW-0804">Transcription</keyword>
<keyword evidence="8" id="KW-1185">Reference proteome</keyword>
<keyword evidence="1" id="KW-0805">Transcription regulation</keyword>
<proteinExistence type="predicted"/>
<dbReference type="GO" id="GO:0006355">
    <property type="term" value="P:regulation of DNA-templated transcription"/>
    <property type="evidence" value="ECO:0007669"/>
    <property type="project" value="InterPro"/>
</dbReference>
<evidence type="ECO:0000256" key="4">
    <source>
        <dbReference type="ARBA" id="ARBA00023242"/>
    </source>
</evidence>
<dbReference type="InterPro" id="IPR036093">
    <property type="entry name" value="NAC_dom_sf"/>
</dbReference>
<name>A0AAE1WLK7_9LAMI</name>
<protein>
    <submittedName>
        <fullName evidence="7">Protein CUP-SHAPED COTYLEDON 1</fullName>
    </submittedName>
</protein>
<dbReference type="InterPro" id="IPR003441">
    <property type="entry name" value="NAC-dom"/>
</dbReference>
<keyword evidence="4" id="KW-0539">Nucleus</keyword>
<gene>
    <name evidence="7" type="ORF">Sango_1707800</name>
</gene>
<feature type="compositionally biased region" description="Basic and acidic residues" evidence="5">
    <location>
        <begin position="195"/>
        <end position="216"/>
    </location>
</feature>
<accession>A0AAE1WLK7</accession>
<feature type="region of interest" description="Disordered" evidence="5">
    <location>
        <begin position="178"/>
        <end position="234"/>
    </location>
</feature>
<feature type="domain" description="NAC" evidence="6">
    <location>
        <begin position="8"/>
        <end position="173"/>
    </location>
</feature>
<dbReference type="SUPFAM" id="SSF101941">
    <property type="entry name" value="NAC domain"/>
    <property type="match status" value="1"/>
</dbReference>
<dbReference type="GO" id="GO:0048731">
    <property type="term" value="P:system development"/>
    <property type="evidence" value="ECO:0007669"/>
    <property type="project" value="TreeGrafter"/>
</dbReference>
<reference evidence="7" key="2">
    <citation type="journal article" date="2024" name="Plant">
        <title>Genomic evolution and insights into agronomic trait innovations of Sesamum species.</title>
        <authorList>
            <person name="Miao H."/>
            <person name="Wang L."/>
            <person name="Qu L."/>
            <person name="Liu H."/>
            <person name="Sun Y."/>
            <person name="Le M."/>
            <person name="Wang Q."/>
            <person name="Wei S."/>
            <person name="Zheng Y."/>
            <person name="Lin W."/>
            <person name="Duan Y."/>
            <person name="Cao H."/>
            <person name="Xiong S."/>
            <person name="Wang X."/>
            <person name="Wei L."/>
            <person name="Li C."/>
            <person name="Ma Q."/>
            <person name="Ju M."/>
            <person name="Zhao R."/>
            <person name="Li G."/>
            <person name="Mu C."/>
            <person name="Tian Q."/>
            <person name="Mei H."/>
            <person name="Zhang T."/>
            <person name="Gao T."/>
            <person name="Zhang H."/>
        </authorList>
    </citation>
    <scope>NUCLEOTIDE SEQUENCE</scope>
    <source>
        <strain evidence="7">K16</strain>
    </source>
</reference>
<dbReference type="Proteomes" id="UP001289374">
    <property type="component" value="Unassembled WGS sequence"/>
</dbReference>
<dbReference type="GO" id="GO:0003677">
    <property type="term" value="F:DNA binding"/>
    <property type="evidence" value="ECO:0007669"/>
    <property type="project" value="UniProtKB-KW"/>
</dbReference>
<dbReference type="PANTHER" id="PTHR31719">
    <property type="entry name" value="NAC TRANSCRIPTION FACTOR 56"/>
    <property type="match status" value="1"/>
</dbReference>